<keyword evidence="3" id="KW-1185">Reference proteome</keyword>
<organism evidence="2 3">
    <name type="scientific">Marinirhabdus gelatinilytica</name>
    <dbReference type="NCBI Taxonomy" id="1703343"/>
    <lineage>
        <taxon>Bacteria</taxon>
        <taxon>Pseudomonadati</taxon>
        <taxon>Bacteroidota</taxon>
        <taxon>Flavobacteriia</taxon>
        <taxon>Flavobacteriales</taxon>
        <taxon>Flavobacteriaceae</taxon>
    </lineage>
</organism>
<comment type="caution">
    <text evidence="2">The sequence shown here is derived from an EMBL/GenBank/DDBJ whole genome shotgun (WGS) entry which is preliminary data.</text>
</comment>
<dbReference type="EMBL" id="QRAO01000004">
    <property type="protein sequence ID" value="RDK84738.1"/>
    <property type="molecule type" value="Genomic_DNA"/>
</dbReference>
<sequence>MQVFRVATTNYINDLSGEGARLYGGRWNERGSPMLYCSQHLSLCLLEVLVHNDMANLPKELSYIELEIEEKSTKLLSTPKFIHAAWDQIKPPVEIAMFGSRWLQEQEELALIVPSAVLPQENNILINPLHPLMKETKIVRTEVLKLDARF</sequence>
<feature type="domain" description="RES" evidence="1">
    <location>
        <begin position="14"/>
        <end position="140"/>
    </location>
</feature>
<dbReference type="RefSeq" id="WP_115124158.1">
    <property type="nucleotide sequence ID" value="NZ_QRAO01000004.1"/>
</dbReference>
<evidence type="ECO:0000313" key="2">
    <source>
        <dbReference type="EMBL" id="RDK84738.1"/>
    </source>
</evidence>
<dbReference type="OrthoDB" id="9789501at2"/>
<dbReference type="InterPro" id="IPR014914">
    <property type="entry name" value="RES_dom"/>
</dbReference>
<dbReference type="AlphaFoldDB" id="A0A370Q8P7"/>
<dbReference type="SMART" id="SM00953">
    <property type="entry name" value="RES"/>
    <property type="match status" value="1"/>
</dbReference>
<accession>A0A370Q8P7</accession>
<dbReference type="Pfam" id="PF08808">
    <property type="entry name" value="RES"/>
    <property type="match status" value="1"/>
</dbReference>
<reference evidence="2 3" key="1">
    <citation type="submission" date="2018-07" db="EMBL/GenBank/DDBJ databases">
        <title>Genomic Encyclopedia of Type Strains, Phase IV (KMG-IV): sequencing the most valuable type-strain genomes for metagenomic binning, comparative biology and taxonomic classification.</title>
        <authorList>
            <person name="Goeker M."/>
        </authorList>
    </citation>
    <scope>NUCLEOTIDE SEQUENCE [LARGE SCALE GENOMIC DNA]</scope>
    <source>
        <strain evidence="2 3">DSM 101478</strain>
    </source>
</reference>
<evidence type="ECO:0000313" key="3">
    <source>
        <dbReference type="Proteomes" id="UP000255317"/>
    </source>
</evidence>
<protein>
    <submittedName>
        <fullName evidence="2">RES domain-containing protein</fullName>
    </submittedName>
</protein>
<dbReference type="Proteomes" id="UP000255317">
    <property type="component" value="Unassembled WGS sequence"/>
</dbReference>
<gene>
    <name evidence="2" type="ORF">C8D94_104111</name>
</gene>
<evidence type="ECO:0000259" key="1">
    <source>
        <dbReference type="SMART" id="SM00953"/>
    </source>
</evidence>
<proteinExistence type="predicted"/>
<name>A0A370Q8P7_9FLAO</name>